<dbReference type="Pfam" id="PF02738">
    <property type="entry name" value="MoCoBD_1"/>
    <property type="match status" value="1"/>
</dbReference>
<evidence type="ECO:0000259" key="1">
    <source>
        <dbReference type="SMART" id="SM01008"/>
    </source>
</evidence>
<accession>W4HP20</accession>
<dbReference type="InterPro" id="IPR046867">
    <property type="entry name" value="AldOxase/xan_DH_MoCoBD2"/>
</dbReference>
<dbReference type="eggNOG" id="COG1529">
    <property type="taxonomic scope" value="Bacteria"/>
</dbReference>
<dbReference type="InterPro" id="IPR016208">
    <property type="entry name" value="Ald_Oxase/xanthine_DH-like"/>
</dbReference>
<dbReference type="SMART" id="SM01008">
    <property type="entry name" value="Ald_Xan_dh_C"/>
    <property type="match status" value="1"/>
</dbReference>
<dbReference type="GO" id="GO:0005506">
    <property type="term" value="F:iron ion binding"/>
    <property type="evidence" value="ECO:0007669"/>
    <property type="project" value="InterPro"/>
</dbReference>
<dbReference type="SUPFAM" id="SSF56003">
    <property type="entry name" value="Molybdenum cofactor-binding domain"/>
    <property type="match status" value="1"/>
</dbReference>
<comment type="caution">
    <text evidence="2">The sequence shown here is derived from an EMBL/GenBank/DDBJ whole genome shotgun (WGS) entry which is preliminary data.</text>
</comment>
<name>W4HP20_9RHOB</name>
<organism evidence="2 3">
    <name type="scientific">Roseivivax marinus</name>
    <dbReference type="NCBI Taxonomy" id="1379903"/>
    <lineage>
        <taxon>Bacteria</taxon>
        <taxon>Pseudomonadati</taxon>
        <taxon>Pseudomonadota</taxon>
        <taxon>Alphaproteobacteria</taxon>
        <taxon>Rhodobacterales</taxon>
        <taxon>Roseobacteraceae</taxon>
        <taxon>Roseivivax</taxon>
    </lineage>
</organism>
<evidence type="ECO:0000313" key="2">
    <source>
        <dbReference type="EMBL" id="ETW14424.1"/>
    </source>
</evidence>
<evidence type="ECO:0000313" key="3">
    <source>
        <dbReference type="Proteomes" id="UP000019063"/>
    </source>
</evidence>
<dbReference type="InterPro" id="IPR036856">
    <property type="entry name" value="Ald_Oxase/Xan_DH_a/b_sf"/>
</dbReference>
<dbReference type="Pfam" id="PF20256">
    <property type="entry name" value="MoCoBD_2"/>
    <property type="match status" value="1"/>
</dbReference>
<reference evidence="2 3" key="1">
    <citation type="journal article" date="2014" name="Antonie Van Leeuwenhoek">
        <title>Roseivivax atlanticus sp. nov., isolated from surface seawater of the Atlantic Ocean.</title>
        <authorList>
            <person name="Li G."/>
            <person name="Lai Q."/>
            <person name="Liu X."/>
            <person name="Sun F."/>
            <person name="Shao Z."/>
        </authorList>
    </citation>
    <scope>NUCLEOTIDE SEQUENCE [LARGE SCALE GENOMIC DNA]</scope>
    <source>
        <strain evidence="2 3">22II-s10s</strain>
    </source>
</reference>
<dbReference type="STRING" id="1379903.ATO8_00905"/>
<dbReference type="EMBL" id="AQQW01000001">
    <property type="protein sequence ID" value="ETW14424.1"/>
    <property type="molecule type" value="Genomic_DNA"/>
</dbReference>
<dbReference type="GO" id="GO:0016491">
    <property type="term" value="F:oxidoreductase activity"/>
    <property type="evidence" value="ECO:0007669"/>
    <property type="project" value="InterPro"/>
</dbReference>
<proteinExistence type="predicted"/>
<sequence length="729" mass="78666">MTRTFRMNEVQPRLLDETGQGIIGAPLVRPEGHLKVSGQATYAAEAKVENLAHGVLVRATITKGRVLKVDEAGVRDMPGVLAVHMTDERMIRNPAQGMMGESPVRDGKYIEYLGQPIGVVVAETFEQARDAAQRLKIEYSEEEAEVDPDNASETEWTDKEDYGDIDMAMDKAAHSVDEEYITAAHVAGAMEPHAAIAVWEGDKVTLHGSCQLVQFNVKELADALNIEEENVRILSPYIGGGFGSKLGISNEAVAAAIAAKDLGRPVRVVMSRQQVFDAVLRRTETTQRIRLAAEADGTLLGIEHRDRVSNLPNEGFSEPTNQATHFLYGGANRRYRQETARIHRNPSGSVRAPGEAVGMVALETAMDELAEASGVDPVELRLRNIPETHPETGLPYSARMLAECLKDGASSFGWDQRQAPRARREGDWFTGMGVASAARMNMLLPSEARVILTPTGAIVETDMTDIGTGTYAILGQIAGEMLGLPRELVEVRLGDSSFPKAAGSGGSFGAASSGSSVFLACKAIRDQIADKMGCGGDDLTLSNGLARCGNVEKKLEDLIDSDIVEVAQIKPGDTRKEAFSSGFGAHFAEVAVHAWTGEVRVKRMAGTFAAGRILNERTARSQCWGGMIWGIGTALTEAAEHDPRRGHIITRDFANYHMPAHLDVPQLDVKFLEERDDYANPIQAKGIGELGISGAGAAVTNAIYNACGVRIRKFPAHPDVVLEGLMAFD</sequence>
<dbReference type="PANTHER" id="PTHR11908">
    <property type="entry name" value="XANTHINE DEHYDROGENASE"/>
    <property type="match status" value="1"/>
</dbReference>
<gene>
    <name evidence="2" type="ORF">ATO8_00905</name>
</gene>
<feature type="domain" description="Aldehyde oxidase/xanthine dehydrogenase a/b hammerhead" evidence="1">
    <location>
        <begin position="37"/>
        <end position="143"/>
    </location>
</feature>
<dbReference type="PATRIC" id="fig|1317118.6.peg.186"/>
<dbReference type="Proteomes" id="UP000019063">
    <property type="component" value="Unassembled WGS sequence"/>
</dbReference>
<dbReference type="PANTHER" id="PTHR11908:SF123">
    <property type="entry name" value="ALDEHYDE OXIDOREDUCTASE MOLYBDENUM-BINDING SUBUNIT PAOC"/>
    <property type="match status" value="1"/>
</dbReference>
<dbReference type="InterPro" id="IPR008274">
    <property type="entry name" value="AldOxase/xan_DH_MoCoBD1"/>
</dbReference>
<keyword evidence="3" id="KW-1185">Reference proteome</keyword>
<dbReference type="InterPro" id="IPR000674">
    <property type="entry name" value="Ald_Oxase/Xan_DH_a/b"/>
</dbReference>
<dbReference type="InterPro" id="IPR037165">
    <property type="entry name" value="AldOxase/xan_DH_Mopterin-bd_sf"/>
</dbReference>
<dbReference type="AlphaFoldDB" id="W4HP20"/>
<dbReference type="Gene3D" id="3.30.365.10">
    <property type="entry name" value="Aldehyde oxidase/xanthine dehydrogenase, molybdopterin binding domain"/>
    <property type="match status" value="4"/>
</dbReference>
<dbReference type="SUPFAM" id="SSF54665">
    <property type="entry name" value="CO dehydrogenase molybdoprotein N-domain-like"/>
    <property type="match status" value="1"/>
</dbReference>
<protein>
    <submittedName>
        <fullName evidence="2">Xanthine dehydrogenase YagR molybdenum-binding subunit</fullName>
    </submittedName>
</protein>
<dbReference type="Pfam" id="PF01315">
    <property type="entry name" value="Ald_Xan_dh_C"/>
    <property type="match status" value="1"/>
</dbReference>
<dbReference type="Gene3D" id="3.90.1170.50">
    <property type="entry name" value="Aldehyde oxidase/xanthine dehydrogenase, a/b hammerhead"/>
    <property type="match status" value="1"/>
</dbReference>
<dbReference type="RefSeq" id="WP_043841299.1">
    <property type="nucleotide sequence ID" value="NZ_AQQW01000001.1"/>
</dbReference>